<protein>
    <submittedName>
        <fullName evidence="1">Uncharacterized protein</fullName>
    </submittedName>
</protein>
<evidence type="ECO:0000313" key="2">
    <source>
        <dbReference type="Proteomes" id="UP000017248"/>
    </source>
</evidence>
<sequence length="15" mass="1750">MVQSSKYDPQKIIVN</sequence>
<comment type="caution">
    <text evidence="1">The sequence shown here is derived from an EMBL/GenBank/DDBJ whole genome shotgun (WGS) entry which is preliminary data.</text>
</comment>
<gene>
    <name evidence="1" type="ORF">LHCIRMBIA951_00955</name>
</gene>
<dbReference type="EMBL" id="CBUK010000167">
    <property type="protein sequence ID" value="CDI59246.1"/>
    <property type="molecule type" value="Genomic_DNA"/>
</dbReference>
<evidence type="ECO:0000313" key="1">
    <source>
        <dbReference type="EMBL" id="CDI59246.1"/>
    </source>
</evidence>
<dbReference type="HOGENOM" id="CLU_3434037_0_0_9"/>
<proteinExistence type="predicted"/>
<organism evidence="1 2">
    <name type="scientific">Lactobacillus helveticus CIRM-BIA 951</name>
    <dbReference type="NCBI Taxonomy" id="1226334"/>
    <lineage>
        <taxon>Bacteria</taxon>
        <taxon>Bacillati</taxon>
        <taxon>Bacillota</taxon>
        <taxon>Bacilli</taxon>
        <taxon>Lactobacillales</taxon>
        <taxon>Lactobacillaceae</taxon>
        <taxon>Lactobacillus</taxon>
    </lineage>
</organism>
<accession>U6F5M5</accession>
<reference evidence="1" key="1">
    <citation type="submission" date="2013-09" db="EMBL/GenBank/DDBJ databases">
        <title>Draft Genome Sequence of five Lactobacillus helveticus strains CIRM-BIA 101T, 103, 104, 951 and 953 isolated from milk product.</title>
        <authorList>
            <person name="Valence F."/>
            <person name="Chuat V."/>
            <person name="Ma L."/>
            <person name="Creno S."/>
            <person name="Falentin H."/>
            <person name="Lortal S."/>
            <person name="Bizet C."/>
            <person name="Clermont D."/>
            <person name="Loux V."/>
            <person name="Bouchier C."/>
            <person name="Cousin S."/>
        </authorList>
    </citation>
    <scope>NUCLEOTIDE SEQUENCE [LARGE SCALE GENOMIC DNA]</scope>
    <source>
        <strain evidence="1">CIRM-BIA 951</strain>
    </source>
</reference>
<keyword evidence="2" id="KW-1185">Reference proteome</keyword>
<dbReference type="Proteomes" id="UP000017248">
    <property type="component" value="Unassembled WGS sequence"/>
</dbReference>
<name>U6F5M5_LACHE</name>